<name>A0ABY8XXC8_9PSEU</name>
<sequence>MAETLVQRANYCDAMADKFVAALGKYATADETHATEVGNTTKGIL</sequence>
<dbReference type="EMBL" id="CP127173">
    <property type="protein sequence ID" value="WIV60087.1"/>
    <property type="molecule type" value="Genomic_DNA"/>
</dbReference>
<evidence type="ECO:0000313" key="2">
    <source>
        <dbReference type="Proteomes" id="UP001227101"/>
    </source>
</evidence>
<keyword evidence="2" id="KW-1185">Reference proteome</keyword>
<dbReference type="RefSeq" id="WP_285457649.1">
    <property type="nucleotide sequence ID" value="NZ_CP127173.1"/>
</dbReference>
<accession>A0ABY8XXC8</accession>
<proteinExistence type="predicted"/>
<organism evidence="1 2">
    <name type="scientific">Amycolatopsis nalaikhensis</name>
    <dbReference type="NCBI Taxonomy" id="715472"/>
    <lineage>
        <taxon>Bacteria</taxon>
        <taxon>Bacillati</taxon>
        <taxon>Actinomycetota</taxon>
        <taxon>Actinomycetes</taxon>
        <taxon>Pseudonocardiales</taxon>
        <taxon>Pseudonocardiaceae</taxon>
        <taxon>Amycolatopsis</taxon>
    </lineage>
</organism>
<dbReference type="Proteomes" id="UP001227101">
    <property type="component" value="Chromosome"/>
</dbReference>
<gene>
    <name evidence="1" type="ORF">QP939_16435</name>
</gene>
<protein>
    <submittedName>
        <fullName evidence="1">Uncharacterized protein</fullName>
    </submittedName>
</protein>
<evidence type="ECO:0000313" key="1">
    <source>
        <dbReference type="EMBL" id="WIV60087.1"/>
    </source>
</evidence>
<reference evidence="1 2" key="1">
    <citation type="submission" date="2023-06" db="EMBL/GenBank/DDBJ databases">
        <authorList>
            <person name="Oyuntsetseg B."/>
            <person name="Kim S.B."/>
        </authorList>
    </citation>
    <scope>NUCLEOTIDE SEQUENCE [LARGE SCALE GENOMIC DNA]</scope>
    <source>
        <strain evidence="1 2">2-2</strain>
    </source>
</reference>